<feature type="region of interest" description="Disordered" evidence="1">
    <location>
        <begin position="1"/>
        <end position="21"/>
    </location>
</feature>
<sequence length="198" mass="20601">MTALLAPHPPMAASSSAARPPRLLIARPLRLAVLVTCRPGRTSSKSCEEEEEPGTAAGEKEEPTARRRGRSCFDGGRGRRSLRELPGIARGGGGADGAMAGEELLRQGVGEELSPRVSRPPRAPAHGSRVPPPAPPPAPPSRTPSLLDLVVPPRPCLACRADGSGDAARDGGPSKCIGGEKKCNFDPLFPPLQNGYSI</sequence>
<evidence type="ECO:0000313" key="2">
    <source>
        <dbReference type="EMBL" id="GJM96508.1"/>
    </source>
</evidence>
<comment type="caution">
    <text evidence="2">The sequence shown here is derived from an EMBL/GenBank/DDBJ whole genome shotgun (WGS) entry which is preliminary data.</text>
</comment>
<organism evidence="2 3">
    <name type="scientific">Eleusine coracana subsp. coracana</name>
    <dbReference type="NCBI Taxonomy" id="191504"/>
    <lineage>
        <taxon>Eukaryota</taxon>
        <taxon>Viridiplantae</taxon>
        <taxon>Streptophyta</taxon>
        <taxon>Embryophyta</taxon>
        <taxon>Tracheophyta</taxon>
        <taxon>Spermatophyta</taxon>
        <taxon>Magnoliopsida</taxon>
        <taxon>Liliopsida</taxon>
        <taxon>Poales</taxon>
        <taxon>Poaceae</taxon>
        <taxon>PACMAD clade</taxon>
        <taxon>Chloridoideae</taxon>
        <taxon>Cynodonteae</taxon>
        <taxon>Eleusininae</taxon>
        <taxon>Eleusine</taxon>
    </lineage>
</organism>
<proteinExistence type="predicted"/>
<reference evidence="2" key="2">
    <citation type="submission" date="2021-12" db="EMBL/GenBank/DDBJ databases">
        <title>Resequencing data analysis of finger millet.</title>
        <authorList>
            <person name="Hatakeyama M."/>
            <person name="Aluri S."/>
            <person name="Balachadran M.T."/>
            <person name="Sivarajan S.R."/>
            <person name="Poveda L."/>
            <person name="Shimizu-Inatsugi R."/>
            <person name="Schlapbach R."/>
            <person name="Sreeman S.M."/>
            <person name="Shimizu K.K."/>
        </authorList>
    </citation>
    <scope>NUCLEOTIDE SEQUENCE</scope>
</reference>
<gene>
    <name evidence="2" type="primary">ga13348</name>
    <name evidence="2" type="ORF">PR202_ga13348</name>
</gene>
<accession>A0AAV5CEJ8</accession>
<feature type="compositionally biased region" description="Pro residues" evidence="1">
    <location>
        <begin position="130"/>
        <end position="142"/>
    </location>
</feature>
<reference evidence="2" key="1">
    <citation type="journal article" date="2018" name="DNA Res.">
        <title>Multiple hybrid de novo genome assembly of finger millet, an orphan allotetraploid crop.</title>
        <authorList>
            <person name="Hatakeyama M."/>
            <person name="Aluri S."/>
            <person name="Balachadran M.T."/>
            <person name="Sivarajan S.R."/>
            <person name="Patrignani A."/>
            <person name="Gruter S."/>
            <person name="Poveda L."/>
            <person name="Shimizu-Inatsugi R."/>
            <person name="Baeten J."/>
            <person name="Francoijs K.J."/>
            <person name="Nataraja K.N."/>
            <person name="Reddy Y.A.N."/>
            <person name="Phadnis S."/>
            <person name="Ravikumar R.L."/>
            <person name="Schlapbach R."/>
            <person name="Sreeman S.M."/>
            <person name="Shimizu K.K."/>
        </authorList>
    </citation>
    <scope>NUCLEOTIDE SEQUENCE</scope>
</reference>
<evidence type="ECO:0000313" key="3">
    <source>
        <dbReference type="Proteomes" id="UP001054889"/>
    </source>
</evidence>
<evidence type="ECO:0000256" key="1">
    <source>
        <dbReference type="SAM" id="MobiDB-lite"/>
    </source>
</evidence>
<feature type="region of interest" description="Disordered" evidence="1">
    <location>
        <begin position="37"/>
        <end position="149"/>
    </location>
</feature>
<keyword evidence="3" id="KW-1185">Reference proteome</keyword>
<name>A0AAV5CEJ8_ELECO</name>
<dbReference type="EMBL" id="BQKI01000006">
    <property type="protein sequence ID" value="GJM96508.1"/>
    <property type="molecule type" value="Genomic_DNA"/>
</dbReference>
<dbReference type="Proteomes" id="UP001054889">
    <property type="component" value="Unassembled WGS sequence"/>
</dbReference>
<dbReference type="AlphaFoldDB" id="A0AAV5CEJ8"/>
<protein>
    <submittedName>
        <fullName evidence="2">Uncharacterized protein</fullName>
    </submittedName>
</protein>